<evidence type="ECO:0000313" key="2">
    <source>
        <dbReference type="Proteomes" id="UP000549394"/>
    </source>
</evidence>
<reference evidence="1 2" key="1">
    <citation type="submission" date="2020-08" db="EMBL/GenBank/DDBJ databases">
        <authorList>
            <person name="Hejnol A."/>
        </authorList>
    </citation>
    <scope>NUCLEOTIDE SEQUENCE [LARGE SCALE GENOMIC DNA]</scope>
</reference>
<proteinExistence type="predicted"/>
<dbReference type="EMBL" id="CAJFCJ010000008">
    <property type="protein sequence ID" value="CAD5118282.1"/>
    <property type="molecule type" value="Genomic_DNA"/>
</dbReference>
<keyword evidence="2" id="KW-1185">Reference proteome</keyword>
<sequence length="180" mass="20966">MFNNRNVPSWFYNLESTSRRSDTRGSHYDEDDLQTLVELGEDCEGIDRSPSVYSFKSKMAVSRKSSSSILPEIRSNKLKTNDRASHALRSLPLESELEQYLKFLSSSKSKQQKFTNNLHRRAVSRGPLDRPLLPRPSVFQQQKKRFGDELLKEKTTNETLTNQQRRTYTMKDSLKRMLNS</sequence>
<dbReference type="Proteomes" id="UP000549394">
    <property type="component" value="Unassembled WGS sequence"/>
</dbReference>
<accession>A0A7I8VPR3</accession>
<name>A0A7I8VPR3_9ANNE</name>
<gene>
    <name evidence="1" type="ORF">DGYR_LOCUS6683</name>
</gene>
<comment type="caution">
    <text evidence="1">The sequence shown here is derived from an EMBL/GenBank/DDBJ whole genome shotgun (WGS) entry which is preliminary data.</text>
</comment>
<protein>
    <submittedName>
        <fullName evidence="1">Uncharacterized protein</fullName>
    </submittedName>
</protein>
<dbReference type="AlphaFoldDB" id="A0A7I8VPR3"/>
<evidence type="ECO:0000313" key="1">
    <source>
        <dbReference type="EMBL" id="CAD5118282.1"/>
    </source>
</evidence>
<organism evidence="1 2">
    <name type="scientific">Dimorphilus gyrociliatus</name>
    <dbReference type="NCBI Taxonomy" id="2664684"/>
    <lineage>
        <taxon>Eukaryota</taxon>
        <taxon>Metazoa</taxon>
        <taxon>Spiralia</taxon>
        <taxon>Lophotrochozoa</taxon>
        <taxon>Annelida</taxon>
        <taxon>Polychaeta</taxon>
        <taxon>Polychaeta incertae sedis</taxon>
        <taxon>Dinophilidae</taxon>
        <taxon>Dimorphilus</taxon>
    </lineage>
</organism>